<dbReference type="RefSeq" id="WP_259133368.1">
    <property type="nucleotide sequence ID" value="NZ_JANUCS010000002.1"/>
</dbReference>
<dbReference type="InterPro" id="IPR003779">
    <property type="entry name" value="CMD-like"/>
</dbReference>
<sequence>MSANKEEVKDVKGFMPRAVKYAQSVDSGFANGISELYKSIWTDRENGLSMKQKHLITFSIACSKNNTDSAKKILERLKKFNATRQEIEDVMMIATWTSGVQNFTDFSIVVLEEMDRLGF</sequence>
<dbReference type="GO" id="GO:0051920">
    <property type="term" value="F:peroxiredoxin activity"/>
    <property type="evidence" value="ECO:0007669"/>
    <property type="project" value="InterPro"/>
</dbReference>
<dbReference type="EMBL" id="QZAB01000337">
    <property type="protein sequence ID" value="RQD85171.1"/>
    <property type="molecule type" value="Genomic_DNA"/>
</dbReference>
<dbReference type="InterPro" id="IPR029032">
    <property type="entry name" value="AhpD-like"/>
</dbReference>
<proteinExistence type="predicted"/>
<dbReference type="AlphaFoldDB" id="A0A424YXQ4"/>
<comment type="caution">
    <text evidence="2">The sequence shown here is derived from an EMBL/GenBank/DDBJ whole genome shotgun (WGS) entry which is preliminary data.</text>
</comment>
<name>A0A424YXQ4_9EURY</name>
<accession>A0A424YXQ4</accession>
<evidence type="ECO:0000313" key="2">
    <source>
        <dbReference type="EMBL" id="RQD85171.1"/>
    </source>
</evidence>
<feature type="domain" description="Carboxymuconolactone decarboxylase-like" evidence="1">
    <location>
        <begin position="30"/>
        <end position="105"/>
    </location>
</feature>
<dbReference type="Proteomes" id="UP000284763">
    <property type="component" value="Unassembled WGS sequence"/>
</dbReference>
<reference evidence="2 3" key="1">
    <citation type="submission" date="2018-08" db="EMBL/GenBank/DDBJ databases">
        <title>The metabolism and importance of syntrophic acetate oxidation coupled to methane or sulfide production in haloalkaline environments.</title>
        <authorList>
            <person name="Timmers P.H.A."/>
            <person name="Vavourakis C.D."/>
            <person name="Sorokin D.Y."/>
            <person name="Sinninghe Damste J.S."/>
            <person name="Muyzer G."/>
            <person name="Stams A.J.M."/>
            <person name="Plugge C.M."/>
        </authorList>
    </citation>
    <scope>NUCLEOTIDE SEQUENCE [LARGE SCALE GENOMIC DNA]</scope>
    <source>
        <strain evidence="2">MSAO_Arc3</strain>
    </source>
</reference>
<dbReference type="Pfam" id="PF02627">
    <property type="entry name" value="CMD"/>
    <property type="match status" value="1"/>
</dbReference>
<protein>
    <submittedName>
        <fullName evidence="2">Carboxymuconolactone decarboxylase family protein</fullName>
    </submittedName>
</protein>
<dbReference type="SUPFAM" id="SSF69118">
    <property type="entry name" value="AhpD-like"/>
    <property type="match status" value="1"/>
</dbReference>
<evidence type="ECO:0000259" key="1">
    <source>
        <dbReference type="Pfam" id="PF02627"/>
    </source>
</evidence>
<dbReference type="Gene3D" id="1.20.1290.10">
    <property type="entry name" value="AhpD-like"/>
    <property type="match status" value="1"/>
</dbReference>
<evidence type="ECO:0000313" key="3">
    <source>
        <dbReference type="Proteomes" id="UP000284763"/>
    </source>
</evidence>
<organism evidence="2 3">
    <name type="scientific">Methanosalsum natronophilum</name>
    <dbReference type="NCBI Taxonomy" id="768733"/>
    <lineage>
        <taxon>Archaea</taxon>
        <taxon>Methanobacteriati</taxon>
        <taxon>Methanobacteriota</taxon>
        <taxon>Stenosarchaea group</taxon>
        <taxon>Methanomicrobia</taxon>
        <taxon>Methanosarcinales</taxon>
        <taxon>Methanosarcinaceae</taxon>
        <taxon>Methanosalsum</taxon>
    </lineage>
</organism>
<gene>
    <name evidence="2" type="ORF">D5R95_05370</name>
</gene>